<evidence type="ECO:0008006" key="4">
    <source>
        <dbReference type="Google" id="ProtNLM"/>
    </source>
</evidence>
<feature type="region of interest" description="Disordered" evidence="1">
    <location>
        <begin position="34"/>
        <end position="67"/>
    </location>
</feature>
<gene>
    <name evidence="2" type="ORF">CFX0092_A2552</name>
</gene>
<feature type="compositionally biased region" description="Low complexity" evidence="1">
    <location>
        <begin position="37"/>
        <end position="47"/>
    </location>
</feature>
<dbReference type="EMBL" id="LN890655">
    <property type="protein sequence ID" value="CUS04430.2"/>
    <property type="molecule type" value="Genomic_DNA"/>
</dbReference>
<evidence type="ECO:0000313" key="3">
    <source>
        <dbReference type="Proteomes" id="UP000215027"/>
    </source>
</evidence>
<evidence type="ECO:0000256" key="1">
    <source>
        <dbReference type="SAM" id="MobiDB-lite"/>
    </source>
</evidence>
<dbReference type="SUPFAM" id="SSF51445">
    <property type="entry name" value="(Trans)glycosidases"/>
    <property type="match status" value="1"/>
</dbReference>
<dbReference type="Gene3D" id="3.20.20.80">
    <property type="entry name" value="Glycosidases"/>
    <property type="match status" value="1"/>
</dbReference>
<name>A0A160T6K5_9CHLR</name>
<accession>A0A160T6K5</accession>
<feature type="compositionally biased region" description="Pro residues" evidence="1">
    <location>
        <begin position="48"/>
        <end position="66"/>
    </location>
</feature>
<dbReference type="Proteomes" id="UP000215027">
    <property type="component" value="Chromosome I"/>
</dbReference>
<evidence type="ECO:0000313" key="2">
    <source>
        <dbReference type="EMBL" id="CUS04430.2"/>
    </source>
</evidence>
<proteinExistence type="predicted"/>
<protein>
    <recommendedName>
        <fullName evidence="4">Glycoside hydrolase family 5 domain-containing protein</fullName>
    </recommendedName>
</protein>
<reference evidence="2" key="1">
    <citation type="submission" date="2016-01" db="EMBL/GenBank/DDBJ databases">
        <authorList>
            <person name="Mcilroy J.S."/>
            <person name="Karst M S."/>
            <person name="Albertsen M."/>
        </authorList>
    </citation>
    <scope>NUCLEOTIDE SEQUENCE</scope>
    <source>
        <strain evidence="2">Cfx-K</strain>
    </source>
</reference>
<dbReference type="KEGG" id="pbf:CFX0092_A2552"/>
<dbReference type="AlphaFoldDB" id="A0A160T6K5"/>
<sequence>MTAAASATLPAVGDLSTAYPSSGDSAVFIPLMPGGQAATAEPPTLTAEPPPVAAEPTEEPPPPPTAAPIATPYVSYIPDYAPRPELGPSKLGIHVARPNSPAIMEFVRAAQPAVVKGVDDLGFLAEVKAASPQTVIIGRLSVDPQDYGGEPEAAAAALVARQLPQLLQHPYVDYWEGWNEPDPNLDRMDWYARFEAERVRQLAQHGLRAAVGGFSTGVPELNEFPLFLPAIEAAKAHNGILTLHEYAAPDLTFLYGDPLPGYPTYPDRGPLLFRYRWFYRDILEPRGLVIPLVISEAGIDGILGNRPGPDGLGWQDFQEFWVAQGWGPDGQTAFLNQLQWVDNEARQDEYVIGYTLFTAGGGRAWDTYELDRFLPQLATYVTSQR</sequence>
<dbReference type="InterPro" id="IPR017853">
    <property type="entry name" value="GH"/>
</dbReference>
<organism evidence="2 3">
    <name type="scientific">Candidatus Promineifilum breve</name>
    <dbReference type="NCBI Taxonomy" id="1806508"/>
    <lineage>
        <taxon>Bacteria</taxon>
        <taxon>Bacillati</taxon>
        <taxon>Chloroflexota</taxon>
        <taxon>Ardenticatenia</taxon>
        <taxon>Candidatus Promineifilales</taxon>
        <taxon>Candidatus Promineifilaceae</taxon>
        <taxon>Candidatus Promineifilum</taxon>
    </lineage>
</organism>
<keyword evidence="3" id="KW-1185">Reference proteome</keyword>